<reference evidence="1" key="2">
    <citation type="submission" date="2015-06" db="UniProtKB">
        <authorList>
            <consortium name="EnsemblPlants"/>
        </authorList>
    </citation>
    <scope>IDENTIFICATION</scope>
    <source>
        <strain evidence="1">DM1-3 516 R44</strain>
    </source>
</reference>
<dbReference type="Gramene" id="PGSC0003DMT400083297">
    <property type="protein sequence ID" value="PGSC0003DMT400083297"/>
    <property type="gene ID" value="PGSC0003DMG400033172"/>
</dbReference>
<sequence length="67" mass="7365">MDTSLASSFNFLPSPLSALVAKISFCFSHSSQCEVKDLQLSVSEFQLHVCLSNRALVLSIFIELGKE</sequence>
<dbReference type="PaxDb" id="4113-PGSC0003DMT400083297"/>
<keyword evidence="2" id="KW-1185">Reference proteome</keyword>
<proteinExistence type="predicted"/>
<accession>M1D6V5</accession>
<dbReference type="AlphaFoldDB" id="M1D6V5"/>
<protein>
    <submittedName>
        <fullName evidence="1">Uncharacterized protein</fullName>
    </submittedName>
</protein>
<dbReference type="InParanoid" id="M1D6V5"/>
<dbReference type="EnsemblPlants" id="PGSC0003DMT400083297">
    <property type="protein sequence ID" value="PGSC0003DMT400083297"/>
    <property type="gene ID" value="PGSC0003DMG400033172"/>
</dbReference>
<evidence type="ECO:0000313" key="2">
    <source>
        <dbReference type="Proteomes" id="UP000011115"/>
    </source>
</evidence>
<dbReference type="Proteomes" id="UP000011115">
    <property type="component" value="Unassembled WGS sequence"/>
</dbReference>
<dbReference type="HOGENOM" id="CLU_2817427_0_0_1"/>
<evidence type="ECO:0000313" key="1">
    <source>
        <dbReference type="EnsemblPlants" id="PGSC0003DMT400083297"/>
    </source>
</evidence>
<reference evidence="2" key="1">
    <citation type="journal article" date="2011" name="Nature">
        <title>Genome sequence and analysis of the tuber crop potato.</title>
        <authorList>
            <consortium name="The Potato Genome Sequencing Consortium"/>
        </authorList>
    </citation>
    <scope>NUCLEOTIDE SEQUENCE [LARGE SCALE GENOMIC DNA]</scope>
    <source>
        <strain evidence="2">cv. DM1-3 516 R44</strain>
    </source>
</reference>
<organism evidence="1 2">
    <name type="scientific">Solanum tuberosum</name>
    <name type="common">Potato</name>
    <dbReference type="NCBI Taxonomy" id="4113"/>
    <lineage>
        <taxon>Eukaryota</taxon>
        <taxon>Viridiplantae</taxon>
        <taxon>Streptophyta</taxon>
        <taxon>Embryophyta</taxon>
        <taxon>Tracheophyta</taxon>
        <taxon>Spermatophyta</taxon>
        <taxon>Magnoliopsida</taxon>
        <taxon>eudicotyledons</taxon>
        <taxon>Gunneridae</taxon>
        <taxon>Pentapetalae</taxon>
        <taxon>asterids</taxon>
        <taxon>lamiids</taxon>
        <taxon>Solanales</taxon>
        <taxon>Solanaceae</taxon>
        <taxon>Solanoideae</taxon>
        <taxon>Solaneae</taxon>
        <taxon>Solanum</taxon>
    </lineage>
</organism>
<name>M1D6V5_SOLTU</name>